<evidence type="ECO:0000313" key="2">
    <source>
        <dbReference type="Proteomes" id="UP001152484"/>
    </source>
</evidence>
<protein>
    <submittedName>
        <fullName evidence="1">Uncharacterized protein</fullName>
    </submittedName>
</protein>
<dbReference type="EMBL" id="CAMAPE010000008">
    <property type="protein sequence ID" value="CAH9071823.1"/>
    <property type="molecule type" value="Genomic_DNA"/>
</dbReference>
<reference evidence="1" key="1">
    <citation type="submission" date="2022-07" db="EMBL/GenBank/DDBJ databases">
        <authorList>
            <person name="Macas J."/>
            <person name="Novak P."/>
            <person name="Neumann P."/>
        </authorList>
    </citation>
    <scope>NUCLEOTIDE SEQUENCE</scope>
</reference>
<comment type="caution">
    <text evidence="1">The sequence shown here is derived from an EMBL/GenBank/DDBJ whole genome shotgun (WGS) entry which is preliminary data.</text>
</comment>
<sequence>MGKLNIRLASSRENNLVTLDSYHFFPSTDLPAAIFISYIPFSLGDCTHAESVLRSQASTQTCVSLPFPALLRILFETNLCASRIFLHIKGKLASNLASRKEVSGK</sequence>
<organism evidence="1 2">
    <name type="scientific">Cuscuta europaea</name>
    <name type="common">European dodder</name>
    <dbReference type="NCBI Taxonomy" id="41803"/>
    <lineage>
        <taxon>Eukaryota</taxon>
        <taxon>Viridiplantae</taxon>
        <taxon>Streptophyta</taxon>
        <taxon>Embryophyta</taxon>
        <taxon>Tracheophyta</taxon>
        <taxon>Spermatophyta</taxon>
        <taxon>Magnoliopsida</taxon>
        <taxon>eudicotyledons</taxon>
        <taxon>Gunneridae</taxon>
        <taxon>Pentapetalae</taxon>
        <taxon>asterids</taxon>
        <taxon>lamiids</taxon>
        <taxon>Solanales</taxon>
        <taxon>Convolvulaceae</taxon>
        <taxon>Cuscuteae</taxon>
        <taxon>Cuscuta</taxon>
        <taxon>Cuscuta subgen. Cuscuta</taxon>
    </lineage>
</organism>
<name>A0A9P1E1D0_CUSEU</name>
<proteinExistence type="predicted"/>
<evidence type="ECO:0000313" key="1">
    <source>
        <dbReference type="EMBL" id="CAH9071823.1"/>
    </source>
</evidence>
<dbReference type="Proteomes" id="UP001152484">
    <property type="component" value="Unassembled WGS sequence"/>
</dbReference>
<dbReference type="AlphaFoldDB" id="A0A9P1E1D0"/>
<gene>
    <name evidence="1" type="ORF">CEURO_LOCUS4077</name>
</gene>
<keyword evidence="2" id="KW-1185">Reference proteome</keyword>
<accession>A0A9P1E1D0</accession>